<dbReference type="PANTHER" id="PTHR43881:SF1">
    <property type="entry name" value="GAMMA-GLUTAMYLTRANSPEPTIDASE (AFU_ORTHOLOGUE AFUA_4G13580)"/>
    <property type="match status" value="1"/>
</dbReference>
<evidence type="ECO:0000313" key="1">
    <source>
        <dbReference type="EMBL" id="OWU72862.1"/>
    </source>
</evidence>
<dbReference type="Proteomes" id="UP000215377">
    <property type="component" value="Unassembled WGS sequence"/>
</dbReference>
<dbReference type="Gene3D" id="3.60.20.40">
    <property type="match status" value="1"/>
</dbReference>
<sequence length="596" mass="63257">MGQFTTRPEITGTFGVATSTHWIASSVGFGILERGGNAFDAAVAMAFVLHVVEPHLNGPGGEVPALIRTADGPVKVLMGQGCAPAGATIEHYRSEGVEMIPGSGLLATVIPGAFDAWMLLLRDHGTVALAEVLAPAIHYARAGHPVLERVSLAIAGLKALFEADWPSSAATWLLRGEAPAPGSLFRNPDLADTWDRVVAEAGAVSGREAQIDRARDAFYRGFVAEAIGAYLRNAEVMDGEGMRRKGVLTADDMAGWSAGYDAPVSVDYGGWTVNKTGAWGQGPVLLQTLQMLGHTGIAEMEPGSTEFIHTSVEALKLAMADREAYYGDPEQGNIPLASLLSDDYAKARAALIGAEASLDQRPGRIEGLDHLAEAAVTRAAQITDRSVGADAGEPTMAHLANRRGDTVHIDVIDRWGNMISATPSGGWLQSSPVVPGLGFPLNSRAQMFWLDEGLPTSLAPGRRPRTTLSPSLAVHQDGTAMAFGTPGGDQQDQWQLIFFLRLVHGQANLQEAIDAPLWHSMHFTPSFYPRVAQPGRMMIEPGVGEQTIAALRAKGHDVEVGEDWSIGRLTAAARDPAGLLRAAATPRLMQAYAVGR</sequence>
<comment type="caution">
    <text evidence="1">The sequence shown here is derived from an EMBL/GenBank/DDBJ whole genome shotgun (WGS) entry which is preliminary data.</text>
</comment>
<dbReference type="OrthoDB" id="9781342at2"/>
<dbReference type="AlphaFoldDB" id="A0A225NHD0"/>
<dbReference type="InterPro" id="IPR052896">
    <property type="entry name" value="GGT-like_enzyme"/>
</dbReference>
<gene>
    <name evidence="1" type="ORF">ATO3_14270</name>
</gene>
<dbReference type="Gene3D" id="1.10.246.130">
    <property type="match status" value="1"/>
</dbReference>
<dbReference type="RefSeq" id="WP_088650550.1">
    <property type="nucleotide sequence ID" value="NZ_AQQR01000005.1"/>
</dbReference>
<dbReference type="EMBL" id="AQQR01000005">
    <property type="protein sequence ID" value="OWU72862.1"/>
    <property type="molecule type" value="Genomic_DNA"/>
</dbReference>
<dbReference type="PANTHER" id="PTHR43881">
    <property type="entry name" value="GAMMA-GLUTAMYLTRANSPEPTIDASE (AFU_ORTHOLOGUE AFUA_4G13580)"/>
    <property type="match status" value="1"/>
</dbReference>
<name>A0A225NHD0_9RHOB</name>
<reference evidence="1 2" key="1">
    <citation type="submission" date="2013-04" db="EMBL/GenBank/DDBJ databases">
        <title>Oceanicola sp. 22II1-22F33 Genome Sequencing.</title>
        <authorList>
            <person name="Lai Q."/>
            <person name="Li G."/>
            <person name="Shao Z."/>
        </authorList>
    </citation>
    <scope>NUCLEOTIDE SEQUENCE [LARGE SCALE GENOMIC DNA]</scope>
    <source>
        <strain evidence="1 2">22II1-22F33</strain>
    </source>
</reference>
<organism evidence="1 2">
    <name type="scientific">Marinibacterium profundimaris</name>
    <dbReference type="NCBI Taxonomy" id="1679460"/>
    <lineage>
        <taxon>Bacteria</taxon>
        <taxon>Pseudomonadati</taxon>
        <taxon>Pseudomonadota</taxon>
        <taxon>Alphaproteobacteria</taxon>
        <taxon>Rhodobacterales</taxon>
        <taxon>Paracoccaceae</taxon>
        <taxon>Marinibacterium</taxon>
    </lineage>
</organism>
<dbReference type="InterPro" id="IPR029055">
    <property type="entry name" value="Ntn_hydrolases_N"/>
</dbReference>
<accession>A0A225NHD0</accession>
<proteinExistence type="predicted"/>
<dbReference type="SUPFAM" id="SSF56235">
    <property type="entry name" value="N-terminal nucleophile aminohydrolases (Ntn hydrolases)"/>
    <property type="match status" value="1"/>
</dbReference>
<dbReference type="InterPro" id="IPR043138">
    <property type="entry name" value="GGT_lsub"/>
</dbReference>
<keyword evidence="1" id="KW-0808">Transferase</keyword>
<evidence type="ECO:0000313" key="2">
    <source>
        <dbReference type="Proteomes" id="UP000215377"/>
    </source>
</evidence>
<dbReference type="PRINTS" id="PR01210">
    <property type="entry name" value="GGTRANSPTASE"/>
</dbReference>
<dbReference type="GO" id="GO:0016740">
    <property type="term" value="F:transferase activity"/>
    <property type="evidence" value="ECO:0007669"/>
    <property type="project" value="UniProtKB-KW"/>
</dbReference>
<keyword evidence="2" id="KW-1185">Reference proteome</keyword>
<dbReference type="Pfam" id="PF01019">
    <property type="entry name" value="G_glu_transpept"/>
    <property type="match status" value="1"/>
</dbReference>
<dbReference type="InterPro" id="IPR043137">
    <property type="entry name" value="GGT_ssub_C"/>
</dbReference>
<protein>
    <submittedName>
        <fullName evidence="1">Gamma-glutamyltransferase</fullName>
    </submittedName>
</protein>